<dbReference type="Gene3D" id="3.40.50.720">
    <property type="entry name" value="NAD(P)-binding Rossmann-like Domain"/>
    <property type="match status" value="3"/>
</dbReference>
<evidence type="ECO:0000313" key="12">
    <source>
        <dbReference type="Proteomes" id="UP001237448"/>
    </source>
</evidence>
<dbReference type="SMART" id="SM00823">
    <property type="entry name" value="PKS_PP"/>
    <property type="match status" value="1"/>
</dbReference>
<dbReference type="SMART" id="SM00822">
    <property type="entry name" value="PKS_KR"/>
    <property type="match status" value="1"/>
</dbReference>
<dbReference type="Gene3D" id="3.30.559.30">
    <property type="entry name" value="Nonribosomal peptide synthetase, condensation domain"/>
    <property type="match status" value="2"/>
</dbReference>
<dbReference type="Pfam" id="PF00109">
    <property type="entry name" value="ketoacyl-synt"/>
    <property type="match status" value="1"/>
</dbReference>
<feature type="region of interest" description="N-terminal hotdog fold" evidence="7">
    <location>
        <begin position="917"/>
        <end position="1036"/>
    </location>
</feature>
<dbReference type="Proteomes" id="UP001237448">
    <property type="component" value="Unassembled WGS sequence"/>
</dbReference>
<sequence>MNIHRGGQIAENIVESTRQAVAVIGIGCRFPGAIHDAESYWNFLLEKKCGIVDIPADRWNIDAFYDADPDAPGKMRSRWGGFLGNDVFGFDPSFFDMSPREVTSMDPQQRLALQVAYEAVQDADRTLADLQRVRTGVFIGISTNDFAQNLRRGRTSGGDIFAGTGSAFSIAANRISHRFNLRGPSIAVDTACSSALVALDQAVRHMSMGTCDMALAGGVNCMLDPGPFVAFSSANMLSPTGGIYTFDERADGFIRGEGCGLVLLKLLDRAIADGDRIYGVIRHSMVNQDGYTPTLTAPSGVAQQAMLEALMDGASVDPSDVDYVEAHGTGTPIGDPIEATAIGRVFGTSSRPGPIHVGSFKPNLGHLESASGIAGFIKTLLTVGHGVVLPNRNFERPNPNIPFDALNMTVATKPVPIDHRGRPVLAVVNSFGFGGTNASIVVEEWQGRAAAAVRMPRSAEVGHPIALPVSAGSTAALELWAGSLADALEDGGSLQDTSVEDLATHMRSARDNFAQRAALVVEPERSAVQAQLRALAKGSLDQNATGPTIITGRASNRRLAVAFSGQGGQWWAMARRLLKEDAAFRRTADMFDEVLRPMVGWSTVEEMLRDETKTRINDADVTQASIFATQISLYERWKKMGVRPELLIGHSFGEVAATYVSGIIDIETAARIIATRGLIPLKSTRRGAMATIGLTVQQLAPFLPGDDSVVIAAYNGPIAQTISGMENGVVEVLAKVAEAYPDAMARRMTMDFGWHSAHLEDCKEWFLGELGPVAWKGGSLPIVSTVTGIFETKFDAAYWWDNLRQPVSFTKALDFTLDFGINTFLEVGPHRTLTPLIRGISQERGADVVAANSLDRTADDFWTLARAEGRLYVSGVEFERPKAPGGHVAAPKLPWNNQHLLSLSEETKSFLFDAPRHPLLGRRDFTAGPSWTNEISLRGFKYLADHRVSGDCLFPAVGYIEAMGAALREYFGSESVELRDFKLYEALSIAEDDVIIFTTTFDPVGSRLRISTLHRGSEDGWRTRAEAYGFSHKYDLAPASDDILHDWPSLTDKTEFYRLAERHGLEYGPTFQSLNALHIDGHRLIARLSSREPEPAKHYFAFPGLLDAVLQAGIGLASHLDGSWTPGEPLPPANEDKTQYQLRLPTGARKIQLGAPLTAEVIVGIQPGLDQDSMQFSVFSPEGKPLIVIDNLQTKALGKIGGGRTKHAAGSGASVFEEHFQKQEPKPPAPSVRCAHWLVVGDGTQRLEATLAELVRRGATVEIADAAPFLTLDTDEALAIVRAFTAKSEQSGGILFSAAAGGTPTEGTGGEELMAAITPVVHQLITLAKVFDRLQALPDPRPELVVVTSGSRVVEGDGPMSLSGLGESALIGVARTIANECKGLSLRLVDADGAALQSGSSVSDAVLEDTAETEFVLRGADRYVPRLERLALQELAPSRRTLETRRDPSNFAVTMTAPGTIDNIVLREIADPVLAADEVMVEVAAVGLNFRDIMAATSILPDELENDEAYWRNLGLEFAGTVREVGHEVTDLKPGDRIMGIGKGYLRRFAKIGADVVMRVPDGIDLIDAATLPTAFLTAHYALTHVGRLAEDETALIHLASGGVGLAAIQVARDVGAKVFGTAGSDAKRAFLKTLGVDVAMNSRALDFADEVRALTRGHGVDVVLNALSGHGIDKSLECLAPFGRMVEIGKRDLADDKPIGLRSLYRNNAYSVIDLSTLPVERPKLFRQLLAEVAGKVASGAYKPLEATRFPASRAAEAMRMLSRAQHIGKVIVTFDEPSLDIELDLGSDFAVSAEASYLVTGGLKGFGVAIADWLSQSGAGTLILANRSGEPDAQAAVAIEAMEQRGTRVVRAALDVTDAAAVDRLVAEHGGGMHPLRGIVHGAAVIEDAFVSQLDADKIDRVLRPKIAGGWNLHAAVVAHGIPLEFFVNFSSIAQVIGSSGQANYTAANSVLNAIATYRRGRSMAASSIAWGMIAGSGFVARSEAMTNYLDSVGIKPVQDSEAAAALAILLRARSENLGFANIDWAAIARTNPGAAANPRISQLLGERSGGRSRIQAELAAAPREAWNDLLADMIRREVAKVLKVEASALADDRKLSELGLDSLSSFELKNRVEAQVEVDIPVAKFLQSPTIAGLSRLVASAFEAKLKAAAVQASAARTSAAGGVAQESFRPLGRQVHAIMLDTRPMSSAVAMADNQVFGETNVAPGTSLAALAARLARLVASNDALRMTGAVSASGAVEIGFDGDPALEVLLPGTRLAMVTLPGPLWRVGLCARQDGSHDLQVRAHRAAADALSVHLLLAGLAREDEDAVETGGGFGAYVRGAYPEPGSAEHRRDLSYWKEILHHAPAIAPIPGRRRAASPTGMGSNRGDIAIMQSIIPAASFAGTPGLSSERFLAAYAKALAGRFALGSIVVDKWFTERGNGAPAGLIGPLDGSYPIVLRAVDQAGEDLVRRIGRADANGRAHRAVDTSSLEQAFEESLRIRHVALRQFGFAFIGSGEITAPGTPDDPLDAVAVSAHEIQLAVAVDDAGVLCRLAVDSDVVTEATAQLLFEDFLGELAGLLETPGPLVPGSVRWTVREWSGQQPAGAEVERSPLDGLPNVEREIPVTSTQLGVLYLQDHPDANAYALGTGLVSKEFKIRPQMDVDRLRRALETVMARHEVMRTRFFRKAGGYGAYLERAPTQFLKVEEVADEAAALERASELAQEHIDIDAPMFRTTVIRFGTESDIIVAKAHHLVIDGYSLGLIVEETVKAYLGLPLNPVEMDIDRFIRDFDHVGKPGSFERREEFLHKVFAEPLPPIPNLGRKAKGLPTNVNFFDGSAGGLLTITIPTDERDELRRRARIAGTTETAMIIAAFAQTVGARGGVDDMILQVPAALRHDRRLENYVNFVASDVPVRAYLARFDTIEALAVSLGEGVDEAIQFGPFMDSNFVGAFHDDVVAKGSYTALFLAGNQTVERWTQATQSAPLQRAHASGELDLGMVKVTPLPDMRRERPTLYELDVRTYPTENGLGLFFIYDTRGYDEAEARDILHEIVERLLAGQSKADADEQAAV</sequence>
<evidence type="ECO:0000313" key="11">
    <source>
        <dbReference type="EMBL" id="MDQ0394911.1"/>
    </source>
</evidence>
<feature type="domain" description="Ketosynthase family 3 (KS3)" evidence="9">
    <location>
        <begin position="18"/>
        <end position="444"/>
    </location>
</feature>
<dbReference type="Pfam" id="PF21089">
    <property type="entry name" value="PKS_DH_N"/>
    <property type="match status" value="1"/>
</dbReference>
<dbReference type="Pfam" id="PF00550">
    <property type="entry name" value="PP-binding"/>
    <property type="match status" value="1"/>
</dbReference>
<evidence type="ECO:0000259" key="9">
    <source>
        <dbReference type="PROSITE" id="PS52004"/>
    </source>
</evidence>
<dbReference type="InterPro" id="IPR016035">
    <property type="entry name" value="Acyl_Trfase/lysoPLipase"/>
</dbReference>
<dbReference type="InterPro" id="IPR009081">
    <property type="entry name" value="PP-bd_ACP"/>
</dbReference>
<name>A0ABU0FK59_9HYPH</name>
<dbReference type="InterPro" id="IPR049900">
    <property type="entry name" value="PKS_mFAS_DH"/>
</dbReference>
<dbReference type="InterPro" id="IPR020806">
    <property type="entry name" value="PKS_PP-bd"/>
</dbReference>
<dbReference type="InterPro" id="IPR049551">
    <property type="entry name" value="PKS_DH_C"/>
</dbReference>
<dbReference type="SUPFAM" id="SSF52777">
    <property type="entry name" value="CoA-dependent acyltransferases"/>
    <property type="match status" value="4"/>
</dbReference>
<dbReference type="Pfam" id="PF00668">
    <property type="entry name" value="Condensation"/>
    <property type="match status" value="1"/>
</dbReference>
<evidence type="ECO:0000256" key="4">
    <source>
        <dbReference type="ARBA" id="ARBA00022857"/>
    </source>
</evidence>
<dbReference type="InterPro" id="IPR014030">
    <property type="entry name" value="Ketoacyl_synth_N"/>
</dbReference>
<keyword evidence="4" id="KW-0521">NADP</keyword>
<dbReference type="RefSeq" id="WP_307432869.1">
    <property type="nucleotide sequence ID" value="NZ_JAUSVK010000001.1"/>
</dbReference>
<dbReference type="InterPro" id="IPR050091">
    <property type="entry name" value="PKS_NRPS_Biosynth_Enz"/>
</dbReference>
<dbReference type="Pfam" id="PF00107">
    <property type="entry name" value="ADH_zinc_N"/>
    <property type="match status" value="1"/>
</dbReference>
<dbReference type="InterPro" id="IPR014043">
    <property type="entry name" value="Acyl_transferase_dom"/>
</dbReference>
<dbReference type="InterPro" id="IPR001242">
    <property type="entry name" value="Condensation_dom"/>
</dbReference>
<dbReference type="PROSITE" id="PS52004">
    <property type="entry name" value="KS3_2"/>
    <property type="match status" value="1"/>
</dbReference>
<feature type="domain" description="PKS/mFAS DH" evidence="10">
    <location>
        <begin position="917"/>
        <end position="1203"/>
    </location>
</feature>
<dbReference type="Pfam" id="PF02801">
    <property type="entry name" value="Ketoacyl-synt_C"/>
    <property type="match status" value="1"/>
</dbReference>
<dbReference type="InterPro" id="IPR020843">
    <property type="entry name" value="ER"/>
</dbReference>
<keyword evidence="3" id="KW-0808">Transferase</keyword>
<dbReference type="InterPro" id="IPR011032">
    <property type="entry name" value="GroES-like_sf"/>
</dbReference>
<dbReference type="InterPro" id="IPR020807">
    <property type="entry name" value="PKS_DH"/>
</dbReference>
<evidence type="ECO:0000256" key="7">
    <source>
        <dbReference type="PROSITE-ProRule" id="PRU01363"/>
    </source>
</evidence>
<dbReference type="Gene3D" id="3.40.47.10">
    <property type="match status" value="1"/>
</dbReference>
<evidence type="ECO:0000259" key="8">
    <source>
        <dbReference type="PROSITE" id="PS50075"/>
    </source>
</evidence>
<dbReference type="SUPFAM" id="SSF47336">
    <property type="entry name" value="ACP-like"/>
    <property type="match status" value="1"/>
</dbReference>
<dbReference type="SMART" id="SM00827">
    <property type="entry name" value="PKS_AT"/>
    <property type="match status" value="1"/>
</dbReference>
<feature type="region of interest" description="C-terminal hotdog fold" evidence="7">
    <location>
        <begin position="1048"/>
        <end position="1203"/>
    </location>
</feature>
<dbReference type="PROSITE" id="PS52019">
    <property type="entry name" value="PKS_MFAS_DH"/>
    <property type="match status" value="1"/>
</dbReference>
<evidence type="ECO:0000256" key="6">
    <source>
        <dbReference type="ARBA" id="ARBA00023315"/>
    </source>
</evidence>
<proteinExistence type="predicted"/>
<keyword evidence="6" id="KW-0012">Acyltransferase</keyword>
<dbReference type="CDD" id="cd05195">
    <property type="entry name" value="enoyl_red"/>
    <property type="match status" value="1"/>
</dbReference>
<evidence type="ECO:0000256" key="3">
    <source>
        <dbReference type="ARBA" id="ARBA00022679"/>
    </source>
</evidence>
<dbReference type="PROSITE" id="PS50075">
    <property type="entry name" value="CARRIER"/>
    <property type="match status" value="1"/>
</dbReference>
<dbReference type="InterPro" id="IPR013154">
    <property type="entry name" value="ADH-like_N"/>
</dbReference>
<dbReference type="InterPro" id="IPR016039">
    <property type="entry name" value="Thiolase-like"/>
</dbReference>
<gene>
    <name evidence="11" type="ORF">J3R73_004703</name>
</gene>
<dbReference type="SUPFAM" id="SSF55048">
    <property type="entry name" value="Probable ACP-binding domain of malonyl-CoA ACP transacylase"/>
    <property type="match status" value="1"/>
</dbReference>
<keyword evidence="12" id="KW-1185">Reference proteome</keyword>
<evidence type="ECO:0000256" key="2">
    <source>
        <dbReference type="ARBA" id="ARBA00022553"/>
    </source>
</evidence>
<accession>A0ABU0FK59</accession>
<dbReference type="InterPro" id="IPR042104">
    <property type="entry name" value="PKS_dehydratase_sf"/>
</dbReference>
<dbReference type="InterPro" id="IPR016036">
    <property type="entry name" value="Malonyl_transacylase_ACP-bd"/>
</dbReference>
<dbReference type="SUPFAM" id="SSF50129">
    <property type="entry name" value="GroES-like"/>
    <property type="match status" value="1"/>
</dbReference>
<keyword evidence="5" id="KW-0511">Multifunctional enzyme</keyword>
<feature type="active site" description="Proton acceptor; for dehydratase activity" evidence="7">
    <location>
        <position position="946"/>
    </location>
</feature>
<dbReference type="InterPro" id="IPR020841">
    <property type="entry name" value="PKS_Beta-ketoAc_synthase_dom"/>
</dbReference>
<dbReference type="InterPro" id="IPR018201">
    <property type="entry name" value="Ketoacyl_synth_AS"/>
</dbReference>
<dbReference type="SMART" id="SM00826">
    <property type="entry name" value="PKS_DH"/>
    <property type="match status" value="1"/>
</dbReference>
<dbReference type="Pfam" id="PF14765">
    <property type="entry name" value="PS-DH"/>
    <property type="match status" value="1"/>
</dbReference>
<dbReference type="InterPro" id="IPR014031">
    <property type="entry name" value="Ketoacyl_synth_C"/>
</dbReference>
<dbReference type="Gene3D" id="3.30.559.10">
    <property type="entry name" value="Chloramphenicol acetyltransferase-like domain"/>
    <property type="match status" value="2"/>
</dbReference>
<dbReference type="PROSITE" id="PS00606">
    <property type="entry name" value="KS3_1"/>
    <property type="match status" value="1"/>
</dbReference>
<comment type="caution">
    <text evidence="11">The sequence shown here is derived from an EMBL/GenBank/DDBJ whole genome shotgun (WGS) entry which is preliminary data.</text>
</comment>
<evidence type="ECO:0000256" key="1">
    <source>
        <dbReference type="ARBA" id="ARBA00022450"/>
    </source>
</evidence>
<dbReference type="Gene3D" id="3.30.70.3290">
    <property type="match status" value="1"/>
</dbReference>
<dbReference type="SUPFAM" id="SSF51735">
    <property type="entry name" value="NAD(P)-binding Rossmann-fold domains"/>
    <property type="match status" value="3"/>
</dbReference>
<dbReference type="InterPro" id="IPR001227">
    <property type="entry name" value="Ac_transferase_dom_sf"/>
</dbReference>
<dbReference type="InterPro" id="IPR036736">
    <property type="entry name" value="ACP-like_sf"/>
</dbReference>
<dbReference type="Gene3D" id="3.40.366.10">
    <property type="entry name" value="Malonyl-Coenzyme A Acyl Carrier Protein, domain 2"/>
    <property type="match status" value="1"/>
</dbReference>
<dbReference type="Pfam" id="PF00698">
    <property type="entry name" value="Acyl_transf_1"/>
    <property type="match status" value="1"/>
</dbReference>
<dbReference type="InterPro" id="IPR036291">
    <property type="entry name" value="NAD(P)-bd_dom_sf"/>
</dbReference>
<organism evidence="11 12">
    <name type="scientific">Labrys monachus</name>
    <dbReference type="NCBI Taxonomy" id="217067"/>
    <lineage>
        <taxon>Bacteria</taxon>
        <taxon>Pseudomonadati</taxon>
        <taxon>Pseudomonadota</taxon>
        <taxon>Alphaproteobacteria</taxon>
        <taxon>Hyphomicrobiales</taxon>
        <taxon>Xanthobacteraceae</taxon>
        <taxon>Labrys</taxon>
    </lineage>
</organism>
<dbReference type="Pfam" id="PF08240">
    <property type="entry name" value="ADH_N"/>
    <property type="match status" value="1"/>
</dbReference>
<dbReference type="EMBL" id="JAUSVK010000001">
    <property type="protein sequence ID" value="MDQ0394911.1"/>
    <property type="molecule type" value="Genomic_DNA"/>
</dbReference>
<keyword evidence="1" id="KW-0596">Phosphopantetheine</keyword>
<evidence type="ECO:0000259" key="10">
    <source>
        <dbReference type="PROSITE" id="PS52019"/>
    </source>
</evidence>
<dbReference type="SUPFAM" id="SSF53901">
    <property type="entry name" value="Thiolase-like"/>
    <property type="match status" value="1"/>
</dbReference>
<dbReference type="Pfam" id="PF16197">
    <property type="entry name" value="KAsynt_C_assoc"/>
    <property type="match status" value="1"/>
</dbReference>
<dbReference type="Gene3D" id="1.10.1200.10">
    <property type="entry name" value="ACP-like"/>
    <property type="match status" value="1"/>
</dbReference>
<evidence type="ECO:0000256" key="5">
    <source>
        <dbReference type="ARBA" id="ARBA00023268"/>
    </source>
</evidence>
<dbReference type="InterPro" id="IPR057326">
    <property type="entry name" value="KR_dom"/>
</dbReference>
<dbReference type="PROSITE" id="PS01162">
    <property type="entry name" value="QOR_ZETA_CRYSTAL"/>
    <property type="match status" value="1"/>
</dbReference>
<dbReference type="InterPro" id="IPR032821">
    <property type="entry name" value="PKS_assoc"/>
</dbReference>
<protein>
    <submittedName>
        <fullName evidence="11">Acyl transferase domain-containing protein/NADPH:quinone reductase-like Zn-dependent oxidoreductase/NADP-dependent 3-hydroxy acid dehydrogenase YdfG/aryl carrier-like protein</fullName>
    </submittedName>
</protein>
<dbReference type="InterPro" id="IPR049552">
    <property type="entry name" value="PKS_DH_N"/>
</dbReference>
<feature type="domain" description="Carrier" evidence="8">
    <location>
        <begin position="2071"/>
        <end position="2145"/>
    </location>
</feature>
<dbReference type="Gene3D" id="3.10.129.110">
    <property type="entry name" value="Polyketide synthase dehydratase"/>
    <property type="match status" value="1"/>
</dbReference>
<dbReference type="PANTHER" id="PTHR43775:SF37">
    <property type="entry name" value="SI:DKEY-61P9.11"/>
    <property type="match status" value="1"/>
</dbReference>
<dbReference type="InterPro" id="IPR002364">
    <property type="entry name" value="Quin_OxRdtase/zeta-crystal_CS"/>
</dbReference>
<dbReference type="InterPro" id="IPR013149">
    <property type="entry name" value="ADH-like_C"/>
</dbReference>
<dbReference type="SUPFAM" id="SSF52151">
    <property type="entry name" value="FabD/lysophospholipase-like"/>
    <property type="match status" value="1"/>
</dbReference>
<dbReference type="InterPro" id="IPR023213">
    <property type="entry name" value="CAT-like_dom_sf"/>
</dbReference>
<dbReference type="Pfam" id="PF08659">
    <property type="entry name" value="KR"/>
    <property type="match status" value="1"/>
</dbReference>
<dbReference type="CDD" id="cd00833">
    <property type="entry name" value="PKS"/>
    <property type="match status" value="1"/>
</dbReference>
<feature type="active site" description="Proton donor; for dehydratase activity" evidence="7">
    <location>
        <position position="1107"/>
    </location>
</feature>
<dbReference type="PANTHER" id="PTHR43775">
    <property type="entry name" value="FATTY ACID SYNTHASE"/>
    <property type="match status" value="1"/>
</dbReference>
<dbReference type="SMART" id="SM00829">
    <property type="entry name" value="PKS_ER"/>
    <property type="match status" value="1"/>
</dbReference>
<dbReference type="InterPro" id="IPR013968">
    <property type="entry name" value="PKS_KR"/>
</dbReference>
<reference evidence="11 12" key="1">
    <citation type="submission" date="2023-07" db="EMBL/GenBank/DDBJ databases">
        <title>Genomic Encyclopedia of Type Strains, Phase IV (KMG-IV): sequencing the most valuable type-strain genomes for metagenomic binning, comparative biology and taxonomic classification.</title>
        <authorList>
            <person name="Goeker M."/>
        </authorList>
    </citation>
    <scope>NUCLEOTIDE SEQUENCE [LARGE SCALE GENOMIC DNA]</scope>
    <source>
        <strain evidence="11 12">DSM 5896</strain>
    </source>
</reference>
<keyword evidence="2" id="KW-0597">Phosphoprotein</keyword>
<dbReference type="Gene3D" id="3.90.180.10">
    <property type="entry name" value="Medium-chain alcohol dehydrogenases, catalytic domain"/>
    <property type="match status" value="1"/>
</dbReference>
<dbReference type="SMART" id="SM00825">
    <property type="entry name" value="PKS_KS"/>
    <property type="match status" value="1"/>
</dbReference>